<keyword evidence="1" id="KW-0472">Membrane</keyword>
<feature type="transmembrane region" description="Helical" evidence="1">
    <location>
        <begin position="129"/>
        <end position="152"/>
    </location>
</feature>
<evidence type="ECO:0000256" key="1">
    <source>
        <dbReference type="SAM" id="Phobius"/>
    </source>
</evidence>
<feature type="transmembrane region" description="Helical" evidence="1">
    <location>
        <begin position="642"/>
        <end position="663"/>
    </location>
</feature>
<keyword evidence="1" id="KW-0812">Transmembrane</keyword>
<feature type="transmembrane region" description="Helical" evidence="1">
    <location>
        <begin position="593"/>
        <end position="610"/>
    </location>
</feature>
<feature type="transmembrane region" description="Helical" evidence="1">
    <location>
        <begin position="400"/>
        <end position="420"/>
    </location>
</feature>
<evidence type="ECO:0000313" key="2">
    <source>
        <dbReference type="EMBL" id="TLP61156.1"/>
    </source>
</evidence>
<feature type="transmembrane region" description="Helical" evidence="1">
    <location>
        <begin position="295"/>
        <end position="313"/>
    </location>
</feature>
<feature type="transmembrane region" description="Helical" evidence="1">
    <location>
        <begin position="5"/>
        <end position="26"/>
    </location>
</feature>
<gene>
    <name evidence="2" type="ORF">FEM01_11240</name>
</gene>
<feature type="transmembrane region" description="Helical" evidence="1">
    <location>
        <begin position="569"/>
        <end position="586"/>
    </location>
</feature>
<keyword evidence="1" id="KW-1133">Transmembrane helix</keyword>
<name>A0A5R8Z8D2_9PSED</name>
<dbReference type="OrthoDB" id="6798673at2"/>
<comment type="caution">
    <text evidence="2">The sequence shown here is derived from an EMBL/GenBank/DDBJ whole genome shotgun (WGS) entry which is preliminary data.</text>
</comment>
<sequence length="669" mass="72727">MRSFIFPLAVMSNLFAMMVLTIGLSLFGKPALSAEIGLVHGATVALFYSFSGNARSLILADAGDLWAARILRLRFVLVLPLCVLAWLLCIGVLTDGALFIWLLILRRAAEWLAEVFLSEYELRERLDRSVAFFVLQGAGLCVVLSALLLDLWALPVTFLWACSPLLICFDPALIQRALGRDASTLHGLRTLLPHFGSTLAIGISVYVFRLFIVLLVGKEEAGDLFAAFALGGILGAVFSQALGPTMIRHERQSAGARFARFFNGMLIGVLLLGIALGGVIWRMPGLMEWTAKSNFFWIAVSCSLVGGVVMVLAQRVRLRLLQGGGGRDVFGSDVLANLLLICCVPLFFFAAGDLYLAPLYLVGALISLAFYLSEDWVGVMKNYKGHFMLKKIPGVFERQATFRSWMVVLLVCGLFAPVFFQLGHGLFLGGGNFRSNGSLALLPIPVSVFFCYAGVVVLGSYARARTALVIIFFTFVGMLLSVLLVSAEGPASVERGKLILLIQFLLPMFALVLGLQFGSAADAVLRLARVLLVVLLVVVVLQVVATAWALDSRLSSSAFLFGVYQHLQYVPVIFSGGFLITLYSLWGDPSKHVWLMLLAGLIGLYVVLSVSMLAMLLLLVGVLCFSTRCLIVGIYRGRSGLLASLVILGGRWVFCTYTIRVLSPPSSSF</sequence>
<accession>A0A5R8Z8D2</accession>
<feature type="transmembrane region" description="Helical" evidence="1">
    <location>
        <begin position="264"/>
        <end position="283"/>
    </location>
</feature>
<proteinExistence type="predicted"/>
<keyword evidence="3" id="KW-1185">Reference proteome</keyword>
<feature type="transmembrane region" description="Helical" evidence="1">
    <location>
        <begin position="158"/>
        <end position="179"/>
    </location>
</feature>
<feature type="transmembrane region" description="Helical" evidence="1">
    <location>
        <begin position="224"/>
        <end position="243"/>
    </location>
</feature>
<feature type="transmembrane region" description="Helical" evidence="1">
    <location>
        <begin position="440"/>
        <end position="459"/>
    </location>
</feature>
<feature type="transmembrane region" description="Helical" evidence="1">
    <location>
        <begin position="191"/>
        <end position="212"/>
    </location>
</feature>
<evidence type="ECO:0000313" key="3">
    <source>
        <dbReference type="Proteomes" id="UP000309819"/>
    </source>
</evidence>
<feature type="transmembrane region" description="Helical" evidence="1">
    <location>
        <begin position="498"/>
        <end position="518"/>
    </location>
</feature>
<dbReference type="Proteomes" id="UP000309819">
    <property type="component" value="Unassembled WGS sequence"/>
</dbReference>
<dbReference type="RefSeq" id="WP_138219510.1">
    <property type="nucleotide sequence ID" value="NZ_VAUO01000004.1"/>
</dbReference>
<reference evidence="2 3" key="1">
    <citation type="submission" date="2019-05" db="EMBL/GenBank/DDBJ databases">
        <title>Pseudomonas sp. SC006 isolated from lettuce that can produce HBGAs.</title>
        <authorList>
            <person name="Wang D."/>
            <person name="Liao N."/>
            <person name="Liu D."/>
            <person name="Zhang Z."/>
            <person name="Zou S."/>
        </authorList>
    </citation>
    <scope>NUCLEOTIDE SEQUENCE [LARGE SCALE GENOMIC DNA]</scope>
    <source>
        <strain evidence="2 3">SC006</strain>
    </source>
</reference>
<protein>
    <submittedName>
        <fullName evidence="2">Uncharacterized protein</fullName>
    </submittedName>
</protein>
<dbReference type="EMBL" id="VAUO01000004">
    <property type="protein sequence ID" value="TLP61156.1"/>
    <property type="molecule type" value="Genomic_DNA"/>
</dbReference>
<feature type="transmembrane region" description="Helical" evidence="1">
    <location>
        <begin position="334"/>
        <end position="351"/>
    </location>
</feature>
<organism evidence="2 3">
    <name type="scientific">Pseudomonas mosselii</name>
    <dbReference type="NCBI Taxonomy" id="78327"/>
    <lineage>
        <taxon>Bacteria</taxon>
        <taxon>Pseudomonadati</taxon>
        <taxon>Pseudomonadota</taxon>
        <taxon>Gammaproteobacteria</taxon>
        <taxon>Pseudomonadales</taxon>
        <taxon>Pseudomonadaceae</taxon>
        <taxon>Pseudomonas</taxon>
    </lineage>
</organism>
<feature type="transmembrane region" description="Helical" evidence="1">
    <location>
        <begin position="530"/>
        <end position="549"/>
    </location>
</feature>
<dbReference type="AlphaFoldDB" id="A0A5R8Z8D2"/>
<feature type="transmembrane region" description="Helical" evidence="1">
    <location>
        <begin position="466"/>
        <end position="486"/>
    </location>
</feature>
<feature type="transmembrane region" description="Helical" evidence="1">
    <location>
        <begin position="357"/>
        <end position="379"/>
    </location>
</feature>
<feature type="transmembrane region" description="Helical" evidence="1">
    <location>
        <begin position="32"/>
        <end position="50"/>
    </location>
</feature>
<feature type="transmembrane region" description="Helical" evidence="1">
    <location>
        <begin position="616"/>
        <end position="635"/>
    </location>
</feature>